<evidence type="ECO:0000313" key="4">
    <source>
        <dbReference type="Proteomes" id="UP001642484"/>
    </source>
</evidence>
<accession>A0ABP0NT22</accession>
<protein>
    <submittedName>
        <fullName evidence="3">Uncharacterized protein</fullName>
    </submittedName>
</protein>
<feature type="compositionally biased region" description="Basic and acidic residues" evidence="2">
    <location>
        <begin position="735"/>
        <end position="776"/>
    </location>
</feature>
<feature type="region of interest" description="Disordered" evidence="2">
    <location>
        <begin position="464"/>
        <end position="483"/>
    </location>
</feature>
<feature type="compositionally biased region" description="Low complexity" evidence="2">
    <location>
        <begin position="520"/>
        <end position="532"/>
    </location>
</feature>
<evidence type="ECO:0000256" key="1">
    <source>
        <dbReference type="SAM" id="Coils"/>
    </source>
</evidence>
<reference evidence="3 4" key="1">
    <citation type="submission" date="2024-02" db="EMBL/GenBank/DDBJ databases">
        <authorList>
            <person name="Chen Y."/>
            <person name="Shah S."/>
            <person name="Dougan E. K."/>
            <person name="Thang M."/>
            <person name="Chan C."/>
        </authorList>
    </citation>
    <scope>NUCLEOTIDE SEQUENCE [LARGE SCALE GENOMIC DNA]</scope>
</reference>
<gene>
    <name evidence="3" type="ORF">CCMP2556_LOCUS32226</name>
</gene>
<evidence type="ECO:0000313" key="3">
    <source>
        <dbReference type="EMBL" id="CAK9065574.1"/>
    </source>
</evidence>
<comment type="caution">
    <text evidence="3">The sequence shown here is derived from an EMBL/GenBank/DDBJ whole genome shotgun (WGS) entry which is preliminary data.</text>
</comment>
<dbReference type="EMBL" id="CAXAMN010022028">
    <property type="protein sequence ID" value="CAK9065574.1"/>
    <property type="molecule type" value="Genomic_DNA"/>
</dbReference>
<keyword evidence="1" id="KW-0175">Coiled coil</keyword>
<keyword evidence="4" id="KW-1185">Reference proteome</keyword>
<evidence type="ECO:0000256" key="2">
    <source>
        <dbReference type="SAM" id="MobiDB-lite"/>
    </source>
</evidence>
<sequence length="939" mass="104355">MEKTGVLTFSSRRLRLRLQGVLQEKLEAAVLARLLAEERLEELRLELAEAELKRDEEAQERFRLLVQIAAAPTPSHEPQGEDSAMAALMKLQNRKNRNDTPAAPAEVEETPAQKVAAITRSPNLDAYQEALRVLHDASQHEVSQLQKQIAELDQDSNKVPRLKNDQKALTNRQNLLQERMADLDTETLALAETAKAGEELLDLRDSVVHELRQEVERREERLGKLEDLVLKLDKDRRRLMEEAERDALDAKQLREEVVRLMDGNLQGERTSAEQVHSRLAVATVQRSLARLDLATAQAKANAFADCVPKTWVVEEATGPAATLSLALARGTCAQAAEGLLFRLEVLGRRSAQESHRPPCRLELCEVASASFRTAAALASALDGGLCEASVEAAKALEAQFRRVEPKLKEVMSRKTLDSPSQVLSCLQDLEALTQQLPKSQSRRVVGLQLQRFQVAFAYGAASASEPVTAGESTTPVELAKEAPEDSAMAALMRLQNRKKKKEEEPTMPSADADAADVENSATETAQAAESAAGVPVEVEQFHEEQWAELAQRLQVLQHAVEPKNWPGGPELQRIGKAIEVGLSRCSTGGEEPLSFWRALKTASEFWETLLPSLEKRAPLAKGAEELSLSSARVSATLPAWADSSLEVQSRIEEIDEKQREVRDANQRLKEKQKELALAEEEMQKAEGRARDLKTQLSAMLQANQTSEALQAEEEELRQTVALKAKQQANLAQQLHEAKAKRDHLEELHQDEEKKRAKLEESIDKMRQRPKQDEDGRATAPELAALRLAQKKGARELYRLQVAGMEELLPFPSQKETSHKDEALEKYILLRKSLLKHLSGTRIHRLGVHHTDAEASLRVQELHLQWSEARSTQKLDAEVKSGSPHGGAAGLGAEKVLKMSLTLQSPRWASTKVEKDLHTSSWSEIREIHQATNPVLSASK</sequence>
<name>A0ABP0NT22_9DINO</name>
<dbReference type="Proteomes" id="UP001642484">
    <property type="component" value="Unassembled WGS sequence"/>
</dbReference>
<dbReference type="Gene3D" id="1.10.287.1490">
    <property type="match status" value="1"/>
</dbReference>
<feature type="region of interest" description="Disordered" evidence="2">
    <location>
        <begin position="731"/>
        <end position="778"/>
    </location>
</feature>
<feature type="coiled-coil region" evidence="1">
    <location>
        <begin position="26"/>
        <end position="65"/>
    </location>
</feature>
<feature type="region of interest" description="Disordered" evidence="2">
    <location>
        <begin position="497"/>
        <end position="536"/>
    </location>
</feature>
<organism evidence="3 4">
    <name type="scientific">Durusdinium trenchii</name>
    <dbReference type="NCBI Taxonomy" id="1381693"/>
    <lineage>
        <taxon>Eukaryota</taxon>
        <taxon>Sar</taxon>
        <taxon>Alveolata</taxon>
        <taxon>Dinophyceae</taxon>
        <taxon>Suessiales</taxon>
        <taxon>Symbiodiniaceae</taxon>
        <taxon>Durusdinium</taxon>
    </lineage>
</organism>
<proteinExistence type="predicted"/>
<feature type="coiled-coil region" evidence="1">
    <location>
        <begin position="135"/>
        <end position="260"/>
    </location>
</feature>